<dbReference type="SMART" id="SM00409">
    <property type="entry name" value="IG"/>
    <property type="match status" value="1"/>
</dbReference>
<dbReference type="PROSITE" id="PS50835">
    <property type="entry name" value="IG_LIKE"/>
    <property type="match status" value="1"/>
</dbReference>
<dbReference type="FunFam" id="2.60.40.10:FF:002426">
    <property type="entry name" value="Immunoglobulin heavy variable V15-2"/>
    <property type="match status" value="1"/>
</dbReference>
<dbReference type="InterPro" id="IPR036179">
    <property type="entry name" value="Ig-like_dom_sf"/>
</dbReference>
<evidence type="ECO:0000256" key="2">
    <source>
        <dbReference type="ARBA" id="ARBA00023130"/>
    </source>
</evidence>
<keyword evidence="3" id="KW-1280">Immunoglobulin</keyword>
<dbReference type="GO" id="GO:0005576">
    <property type="term" value="C:extracellular region"/>
    <property type="evidence" value="ECO:0007669"/>
    <property type="project" value="UniProtKB-ARBA"/>
</dbReference>
<dbReference type="Gene3D" id="2.60.40.10">
    <property type="entry name" value="Immunoglobulins"/>
    <property type="match status" value="1"/>
</dbReference>
<dbReference type="Pfam" id="PF07686">
    <property type="entry name" value="V-set"/>
    <property type="match status" value="1"/>
</dbReference>
<dbReference type="SMART" id="SM00406">
    <property type="entry name" value="IGv"/>
    <property type="match status" value="1"/>
</dbReference>
<dbReference type="OMA" id="CYLARNT"/>
<keyword evidence="2" id="KW-1064">Adaptive immunity</keyword>
<feature type="domain" description="Ig-like" evidence="4">
    <location>
        <begin position="23"/>
        <end position="107"/>
    </location>
</feature>
<dbReference type="Ensembl" id="ENSCABT00000023652.1">
    <property type="protein sequence ID" value="ENSCABP00000021593.1"/>
    <property type="gene ID" value="ENSCABG00000015910.1"/>
</dbReference>
<dbReference type="AlphaFoldDB" id="A0A8C0IUD8"/>
<dbReference type="PANTHER" id="PTHR23266">
    <property type="entry name" value="IMMUNOGLOBULIN HEAVY CHAIN"/>
    <property type="match status" value="1"/>
</dbReference>
<evidence type="ECO:0000256" key="1">
    <source>
        <dbReference type="ARBA" id="ARBA00022859"/>
    </source>
</evidence>
<dbReference type="GeneTree" id="ENSGT01030000234536"/>
<dbReference type="InterPro" id="IPR013783">
    <property type="entry name" value="Ig-like_fold"/>
</dbReference>
<keyword evidence="6" id="KW-1185">Reference proteome</keyword>
<dbReference type="SUPFAM" id="SSF48726">
    <property type="entry name" value="Immunoglobulin"/>
    <property type="match status" value="1"/>
</dbReference>
<accession>A0A8C0IUD8</accession>
<keyword evidence="1" id="KW-0391">Immunity</keyword>
<dbReference type="InterPro" id="IPR013106">
    <property type="entry name" value="Ig_V-set"/>
</dbReference>
<dbReference type="GO" id="GO:0002250">
    <property type="term" value="P:adaptive immune response"/>
    <property type="evidence" value="ECO:0007669"/>
    <property type="project" value="UniProtKB-KW"/>
</dbReference>
<evidence type="ECO:0000313" key="5">
    <source>
        <dbReference type="Ensembl" id="ENSCABP00000021593.1"/>
    </source>
</evidence>
<proteinExistence type="predicted"/>
<protein>
    <recommendedName>
        <fullName evidence="4">Ig-like domain-containing protein</fullName>
    </recommendedName>
</protein>
<reference evidence="5" key="2">
    <citation type="submission" date="2025-09" db="UniProtKB">
        <authorList>
            <consortium name="Ensembl"/>
        </authorList>
    </citation>
    <scope>IDENTIFICATION</scope>
</reference>
<dbReference type="InterPro" id="IPR050199">
    <property type="entry name" value="IgHV"/>
</dbReference>
<dbReference type="InterPro" id="IPR003599">
    <property type="entry name" value="Ig_sub"/>
</dbReference>
<evidence type="ECO:0000256" key="3">
    <source>
        <dbReference type="ARBA" id="ARBA00043265"/>
    </source>
</evidence>
<dbReference type="InterPro" id="IPR007110">
    <property type="entry name" value="Ig-like_dom"/>
</dbReference>
<sequence>LDTLCLTLVVSLVESRGGIKKPGETLRLTCTVSRFSLTSYGVHWVRHPAPGKGLEWMGQIDWYSSNWRTYYGPSFQSRATLSADSSKNQFSLQLRSLTAADTGTYYCARHTVTQSRAGTGTKRGSGF</sequence>
<name>A0A8C0IUD8_CHEAB</name>
<evidence type="ECO:0000313" key="6">
    <source>
        <dbReference type="Proteomes" id="UP000694404"/>
    </source>
</evidence>
<organism evidence="5 6">
    <name type="scientific">Chelonoidis abingdonii</name>
    <name type="common">Abingdon island giant tortoise</name>
    <name type="synonym">Testudo abingdonii</name>
    <dbReference type="NCBI Taxonomy" id="106734"/>
    <lineage>
        <taxon>Eukaryota</taxon>
        <taxon>Metazoa</taxon>
        <taxon>Chordata</taxon>
        <taxon>Craniata</taxon>
        <taxon>Vertebrata</taxon>
        <taxon>Euteleostomi</taxon>
        <taxon>Archelosauria</taxon>
        <taxon>Testudinata</taxon>
        <taxon>Testudines</taxon>
        <taxon>Cryptodira</taxon>
        <taxon>Durocryptodira</taxon>
        <taxon>Testudinoidea</taxon>
        <taxon>Testudinidae</taxon>
        <taxon>Chelonoidis</taxon>
    </lineage>
</organism>
<dbReference type="Proteomes" id="UP000694404">
    <property type="component" value="Unplaced"/>
</dbReference>
<evidence type="ECO:0000259" key="4">
    <source>
        <dbReference type="PROSITE" id="PS50835"/>
    </source>
</evidence>
<dbReference type="GO" id="GO:0019814">
    <property type="term" value="C:immunoglobulin complex"/>
    <property type="evidence" value="ECO:0007669"/>
    <property type="project" value="UniProtKB-KW"/>
</dbReference>
<reference evidence="5" key="1">
    <citation type="submission" date="2025-08" db="UniProtKB">
        <authorList>
            <consortium name="Ensembl"/>
        </authorList>
    </citation>
    <scope>IDENTIFICATION</scope>
</reference>